<feature type="compositionally biased region" description="Polar residues" evidence="1">
    <location>
        <begin position="1"/>
        <end position="20"/>
    </location>
</feature>
<keyword evidence="3" id="KW-1185">Reference proteome</keyword>
<feature type="non-terminal residue" evidence="2">
    <location>
        <position position="1"/>
    </location>
</feature>
<protein>
    <submittedName>
        <fullName evidence="2">Uncharacterized protein</fullName>
    </submittedName>
</protein>
<feature type="region of interest" description="Disordered" evidence="1">
    <location>
        <begin position="1"/>
        <end position="35"/>
    </location>
</feature>
<evidence type="ECO:0000256" key="1">
    <source>
        <dbReference type="SAM" id="MobiDB-lite"/>
    </source>
</evidence>
<reference evidence="2" key="1">
    <citation type="journal article" date="2021" name="Sci. Adv.">
        <title>The American lobster genome reveals insights on longevity, neural, and immune adaptations.</title>
        <authorList>
            <person name="Polinski J.M."/>
            <person name="Zimin A.V."/>
            <person name="Clark K.F."/>
            <person name="Kohn A.B."/>
            <person name="Sadowski N."/>
            <person name="Timp W."/>
            <person name="Ptitsyn A."/>
            <person name="Khanna P."/>
            <person name="Romanova D.Y."/>
            <person name="Williams P."/>
            <person name="Greenwood S.J."/>
            <person name="Moroz L.L."/>
            <person name="Walt D.R."/>
            <person name="Bodnar A.G."/>
        </authorList>
    </citation>
    <scope>NUCLEOTIDE SEQUENCE</scope>
    <source>
        <strain evidence="2">GMGI-L3</strain>
    </source>
</reference>
<evidence type="ECO:0000313" key="2">
    <source>
        <dbReference type="EMBL" id="KAG7157647.1"/>
    </source>
</evidence>
<dbReference type="AlphaFoldDB" id="A0A8J5JGB2"/>
<name>A0A8J5JGB2_HOMAM</name>
<dbReference type="EMBL" id="JAHLQT010037054">
    <property type="protein sequence ID" value="KAG7157647.1"/>
    <property type="molecule type" value="Genomic_DNA"/>
</dbReference>
<gene>
    <name evidence="2" type="ORF">Hamer_G024651</name>
</gene>
<proteinExistence type="predicted"/>
<evidence type="ECO:0000313" key="3">
    <source>
        <dbReference type="Proteomes" id="UP000747542"/>
    </source>
</evidence>
<organism evidence="2 3">
    <name type="scientific">Homarus americanus</name>
    <name type="common">American lobster</name>
    <dbReference type="NCBI Taxonomy" id="6706"/>
    <lineage>
        <taxon>Eukaryota</taxon>
        <taxon>Metazoa</taxon>
        <taxon>Ecdysozoa</taxon>
        <taxon>Arthropoda</taxon>
        <taxon>Crustacea</taxon>
        <taxon>Multicrustacea</taxon>
        <taxon>Malacostraca</taxon>
        <taxon>Eumalacostraca</taxon>
        <taxon>Eucarida</taxon>
        <taxon>Decapoda</taxon>
        <taxon>Pleocyemata</taxon>
        <taxon>Astacidea</taxon>
        <taxon>Nephropoidea</taxon>
        <taxon>Nephropidae</taxon>
        <taxon>Homarus</taxon>
    </lineage>
</organism>
<accession>A0A8J5JGB2</accession>
<comment type="caution">
    <text evidence="2">The sequence shown here is derived from an EMBL/GenBank/DDBJ whole genome shotgun (WGS) entry which is preliminary data.</text>
</comment>
<feature type="non-terminal residue" evidence="2">
    <location>
        <position position="109"/>
    </location>
</feature>
<sequence>LTSLRSRAQRLTASSTTQLITRARESSDTISPDYSIPAPWESPPAIYNILKSGTSKADWNTHELRQVAERHMKAVTPHNSIVYYTDGSVESSNTKAGEAFTIKGGGMVL</sequence>
<dbReference type="Proteomes" id="UP000747542">
    <property type="component" value="Unassembled WGS sequence"/>
</dbReference>